<protein>
    <submittedName>
        <fullName evidence="2">Uncharacterized protein</fullName>
    </submittedName>
</protein>
<gene>
    <name evidence="2" type="ORF">CCMP2556_LOCUS26735</name>
</gene>
<sequence length="271" mass="29621">MLQYSKFDNIDTDTETDADSPNSGAPRTEEGLFQAFLILHQRREQLDKKILGQLPALSAALQFRPRPQLRLILEAAVDEYDDICQRVLALDGVRQESALRSVGHRHEISVCRLTAARALQAMGCSEEAEGQSTQAIIAASVPSKNAPAFGGLSSAISMLYQTRVDALLVRSMTRLSRGDFNAAHRDALDAHSDSRSLYLPQMETTALEMAMRCEMALHAGGPGEDGKGTQLSPEDACNIDFRDKESWSLLQKEARCAAGETSGLTNLHSMD</sequence>
<reference evidence="2 3" key="1">
    <citation type="submission" date="2024-02" db="EMBL/GenBank/DDBJ databases">
        <authorList>
            <person name="Chen Y."/>
            <person name="Shah S."/>
            <person name="Dougan E. K."/>
            <person name="Thang M."/>
            <person name="Chan C."/>
        </authorList>
    </citation>
    <scope>NUCLEOTIDE SEQUENCE [LARGE SCALE GENOMIC DNA]</scope>
</reference>
<evidence type="ECO:0000256" key="1">
    <source>
        <dbReference type="SAM" id="MobiDB-lite"/>
    </source>
</evidence>
<dbReference type="EMBL" id="CAXAMN010018879">
    <property type="protein sequence ID" value="CAK9053168.1"/>
    <property type="molecule type" value="Genomic_DNA"/>
</dbReference>
<comment type="caution">
    <text evidence="2">The sequence shown here is derived from an EMBL/GenBank/DDBJ whole genome shotgun (WGS) entry which is preliminary data.</text>
</comment>
<name>A0ABP0MPN3_9DINO</name>
<keyword evidence="3" id="KW-1185">Reference proteome</keyword>
<evidence type="ECO:0000313" key="2">
    <source>
        <dbReference type="EMBL" id="CAK9053168.1"/>
    </source>
</evidence>
<organism evidence="2 3">
    <name type="scientific">Durusdinium trenchii</name>
    <dbReference type="NCBI Taxonomy" id="1381693"/>
    <lineage>
        <taxon>Eukaryota</taxon>
        <taxon>Sar</taxon>
        <taxon>Alveolata</taxon>
        <taxon>Dinophyceae</taxon>
        <taxon>Suessiales</taxon>
        <taxon>Symbiodiniaceae</taxon>
        <taxon>Durusdinium</taxon>
    </lineage>
</organism>
<dbReference type="Proteomes" id="UP001642484">
    <property type="component" value="Unassembled WGS sequence"/>
</dbReference>
<proteinExistence type="predicted"/>
<accession>A0ABP0MPN3</accession>
<feature type="region of interest" description="Disordered" evidence="1">
    <location>
        <begin position="1"/>
        <end position="26"/>
    </location>
</feature>
<evidence type="ECO:0000313" key="3">
    <source>
        <dbReference type="Proteomes" id="UP001642484"/>
    </source>
</evidence>